<dbReference type="EMBL" id="QEAM01000014">
    <property type="protein sequence ID" value="TPX50664.1"/>
    <property type="molecule type" value="Genomic_DNA"/>
</dbReference>
<dbReference type="AlphaFoldDB" id="A0A507DGG7"/>
<feature type="chain" id="PRO_5021339451" evidence="2">
    <location>
        <begin position="20"/>
        <end position="835"/>
    </location>
</feature>
<feature type="region of interest" description="Disordered" evidence="1">
    <location>
        <begin position="708"/>
        <end position="761"/>
    </location>
</feature>
<organism evidence="3 4">
    <name type="scientific">Synchytrium endobioticum</name>
    <dbReference type="NCBI Taxonomy" id="286115"/>
    <lineage>
        <taxon>Eukaryota</taxon>
        <taxon>Fungi</taxon>
        <taxon>Fungi incertae sedis</taxon>
        <taxon>Chytridiomycota</taxon>
        <taxon>Chytridiomycota incertae sedis</taxon>
        <taxon>Chytridiomycetes</taxon>
        <taxon>Synchytriales</taxon>
        <taxon>Synchytriaceae</taxon>
        <taxon>Synchytrium</taxon>
    </lineage>
</organism>
<evidence type="ECO:0000313" key="4">
    <source>
        <dbReference type="Proteomes" id="UP000320475"/>
    </source>
</evidence>
<evidence type="ECO:0000313" key="3">
    <source>
        <dbReference type="EMBL" id="TPX50664.1"/>
    </source>
</evidence>
<keyword evidence="2" id="KW-0732">Signal</keyword>
<comment type="caution">
    <text evidence="3">The sequence shown here is derived from an EMBL/GenBank/DDBJ whole genome shotgun (WGS) entry which is preliminary data.</text>
</comment>
<protein>
    <submittedName>
        <fullName evidence="3">Uncharacterized protein</fullName>
    </submittedName>
</protein>
<proteinExistence type="predicted"/>
<reference evidence="3 4" key="1">
    <citation type="journal article" date="2019" name="Sci. Rep.">
        <title>Comparative genomics of chytrid fungi reveal insights into the obligate biotrophic and pathogenic lifestyle of Synchytrium endobioticum.</title>
        <authorList>
            <person name="van de Vossenberg B.T.L.H."/>
            <person name="Warris S."/>
            <person name="Nguyen H.D.T."/>
            <person name="van Gent-Pelzer M.P.E."/>
            <person name="Joly D.L."/>
            <person name="van de Geest H.C."/>
            <person name="Bonants P.J.M."/>
            <person name="Smith D.S."/>
            <person name="Levesque C.A."/>
            <person name="van der Lee T.A.J."/>
        </authorList>
    </citation>
    <scope>NUCLEOTIDE SEQUENCE [LARGE SCALE GENOMIC DNA]</scope>
    <source>
        <strain evidence="3 4">LEV6574</strain>
    </source>
</reference>
<feature type="compositionally biased region" description="Basic and acidic residues" evidence="1">
    <location>
        <begin position="738"/>
        <end position="761"/>
    </location>
</feature>
<gene>
    <name evidence="3" type="ORF">SeLEV6574_g00741</name>
</gene>
<evidence type="ECO:0000256" key="1">
    <source>
        <dbReference type="SAM" id="MobiDB-lite"/>
    </source>
</evidence>
<evidence type="ECO:0000256" key="2">
    <source>
        <dbReference type="SAM" id="SignalP"/>
    </source>
</evidence>
<feature type="signal peptide" evidence="2">
    <location>
        <begin position="1"/>
        <end position="19"/>
    </location>
</feature>
<name>A0A507DGG7_9FUNG</name>
<dbReference type="Proteomes" id="UP000320475">
    <property type="component" value="Unassembled WGS sequence"/>
</dbReference>
<accession>A0A507DGG7</accession>
<sequence>MRKPVIIVLCWHPFHQALAAFHGHTDEQRSVFSERLCQHRFGLEAMNWRLAGEVSNVLVEWREAKRLSIRPPDEDYRCVSDDAAELANLLVSNIIPMGVPFTTGNLKVPTIDMPQSYLEFCWEALKTISEVVGRLPVDLRKRVKANVNVCVLETRYRQKLSALTREASLGLTLGFLCSSSATQQASDCMPMISEMLRVSEIAESLRISGASTLSSVTQMSILLKHGCEWCSYGLCPVAVVSAYPTFFKHVTTTEVVNSLMYHRLVGKRLDLLRVTTTNFVRQRMRMKRLARSEKDSIKAQKSAMRTRWEDHWKHSRTYMEKLACQWDEEEEMSFGFYFAIVSYELAQLKEVDRSAKGYDKDEAIGRLETILAEASRFFINLREVEGIPSDVTAGLELLPPKIVPPKYMDVAAAYHQILLRRATQRLSLLQWFRNGYVIELLLQNPGVAVDKLDEAELRLIRLARNRISKLDAFEIDCGKTGAPQRRKHWASETERDIHHVLLRPDTYHLACTWDELLHRNINAYIDTVDSERQSIRKSPDYAIAEATSKLIELFHSDSLALIRHVHDIPPEISRLIQGPSVPQDLPPPYLRLAAALNQLVVFRLWREERLLEAFQTNHGTCLIVTDAKTGSPKTISADMVDTMLAKLSTYSLNRMLVFAAYEQAAAAMGVGVLPDIRTYEFGQTIVDAVTPRSGSPASGDVDGAEVCTRGREPAPPMEAADRGGLHGTTQTDGSDTASAERTETRHVNNNHVPKDIRPTMHPDIEATDIGSDEAMFLEHGAAIKDAQRAGSSVELSQTLRERAQTPFTDTSHRVGLSSVFGALGKCDGVGKHRVL</sequence>
<dbReference type="VEuPathDB" id="FungiDB:SeMB42_g01180"/>
<feature type="compositionally biased region" description="Polar residues" evidence="1">
    <location>
        <begin position="727"/>
        <end position="737"/>
    </location>
</feature>